<dbReference type="OrthoDB" id="6354873at2759"/>
<sequence>MDVVLEYADHYLLDSLYACWVPADPLHPTSPISVLNTSYQDPYSYLPSPAPLASAWERDNVYRQIVSLTVITMLGIHILYFLFAYLSYAFIFDHRLKFHPRYLPNQISQEIRSSVSSFPGMMALMLPWFLGEVRGWSKMYDKVEDYGWTYLILSVPIFLLFTDYMIYWIHRGLHYPLVYKYVHKPHHKWIVPTPFASHAFHPLDGTAQGMPYHFFVFLLPMQRHLYLALFILVNIWTVIIHDADMLVDHPLLRFINGPAHHTLHHIYFTVNYGQYFTWADWVGGSFMQPGKELDPLIASLENQKKLQAKGKSQ</sequence>
<keyword evidence="2 5" id="KW-0812">Transmembrane</keyword>
<comment type="subcellular location">
    <subcellularLocation>
        <location evidence="1">Membrane</location>
    </subcellularLocation>
</comment>
<evidence type="ECO:0000256" key="1">
    <source>
        <dbReference type="ARBA" id="ARBA00004370"/>
    </source>
</evidence>
<evidence type="ECO:0000313" key="7">
    <source>
        <dbReference type="EMBL" id="EJU05080.1"/>
    </source>
</evidence>
<keyword evidence="8" id="KW-1185">Reference proteome</keyword>
<dbReference type="GO" id="GO:0016020">
    <property type="term" value="C:membrane"/>
    <property type="evidence" value="ECO:0007669"/>
    <property type="project" value="UniProtKB-SubCell"/>
</dbReference>
<evidence type="ECO:0000256" key="4">
    <source>
        <dbReference type="ARBA" id="ARBA00023136"/>
    </source>
</evidence>
<dbReference type="RefSeq" id="XP_040631974.1">
    <property type="nucleotide sequence ID" value="XM_040772010.1"/>
</dbReference>
<feature type="domain" description="Fatty acid hydroxylase" evidence="6">
    <location>
        <begin position="157"/>
        <end position="284"/>
    </location>
</feature>
<organism evidence="7 8">
    <name type="scientific">Dacryopinax primogenitus (strain DJM 731)</name>
    <name type="common">Brown rot fungus</name>
    <dbReference type="NCBI Taxonomy" id="1858805"/>
    <lineage>
        <taxon>Eukaryota</taxon>
        <taxon>Fungi</taxon>
        <taxon>Dikarya</taxon>
        <taxon>Basidiomycota</taxon>
        <taxon>Agaricomycotina</taxon>
        <taxon>Dacrymycetes</taxon>
        <taxon>Dacrymycetales</taxon>
        <taxon>Dacrymycetaceae</taxon>
        <taxon>Dacryopinax</taxon>
    </lineage>
</organism>
<evidence type="ECO:0000256" key="5">
    <source>
        <dbReference type="SAM" id="Phobius"/>
    </source>
</evidence>
<feature type="transmembrane region" description="Helical" evidence="5">
    <location>
        <begin position="65"/>
        <end position="91"/>
    </location>
</feature>
<feature type="transmembrane region" description="Helical" evidence="5">
    <location>
        <begin position="150"/>
        <end position="170"/>
    </location>
</feature>
<dbReference type="GO" id="GO:0016491">
    <property type="term" value="F:oxidoreductase activity"/>
    <property type="evidence" value="ECO:0007669"/>
    <property type="project" value="InterPro"/>
</dbReference>
<dbReference type="InterPro" id="IPR006694">
    <property type="entry name" value="Fatty_acid_hydroxylase"/>
</dbReference>
<dbReference type="InterPro" id="IPR050307">
    <property type="entry name" value="Sterol_Desaturase_Related"/>
</dbReference>
<keyword evidence="3 5" id="KW-1133">Transmembrane helix</keyword>
<dbReference type="EMBL" id="JH795857">
    <property type="protein sequence ID" value="EJU05080.1"/>
    <property type="molecule type" value="Genomic_DNA"/>
</dbReference>
<dbReference type="GO" id="GO:0005506">
    <property type="term" value="F:iron ion binding"/>
    <property type="evidence" value="ECO:0007669"/>
    <property type="project" value="InterPro"/>
</dbReference>
<proteinExistence type="predicted"/>
<evidence type="ECO:0000256" key="2">
    <source>
        <dbReference type="ARBA" id="ARBA00022692"/>
    </source>
</evidence>
<reference evidence="7 8" key="1">
    <citation type="journal article" date="2012" name="Science">
        <title>The Paleozoic origin of enzymatic lignin decomposition reconstructed from 31 fungal genomes.</title>
        <authorList>
            <person name="Floudas D."/>
            <person name="Binder M."/>
            <person name="Riley R."/>
            <person name="Barry K."/>
            <person name="Blanchette R.A."/>
            <person name="Henrissat B."/>
            <person name="Martinez A.T."/>
            <person name="Otillar R."/>
            <person name="Spatafora J.W."/>
            <person name="Yadav J.S."/>
            <person name="Aerts A."/>
            <person name="Benoit I."/>
            <person name="Boyd A."/>
            <person name="Carlson A."/>
            <person name="Copeland A."/>
            <person name="Coutinho P.M."/>
            <person name="de Vries R.P."/>
            <person name="Ferreira P."/>
            <person name="Findley K."/>
            <person name="Foster B."/>
            <person name="Gaskell J."/>
            <person name="Glotzer D."/>
            <person name="Gorecki P."/>
            <person name="Heitman J."/>
            <person name="Hesse C."/>
            <person name="Hori C."/>
            <person name="Igarashi K."/>
            <person name="Jurgens J.A."/>
            <person name="Kallen N."/>
            <person name="Kersten P."/>
            <person name="Kohler A."/>
            <person name="Kuees U."/>
            <person name="Kumar T.K.A."/>
            <person name="Kuo A."/>
            <person name="LaButti K."/>
            <person name="Larrondo L.F."/>
            <person name="Lindquist E."/>
            <person name="Ling A."/>
            <person name="Lombard V."/>
            <person name="Lucas S."/>
            <person name="Lundell T."/>
            <person name="Martin R."/>
            <person name="McLaughlin D.J."/>
            <person name="Morgenstern I."/>
            <person name="Morin E."/>
            <person name="Murat C."/>
            <person name="Nagy L.G."/>
            <person name="Nolan M."/>
            <person name="Ohm R.A."/>
            <person name="Patyshakuliyeva A."/>
            <person name="Rokas A."/>
            <person name="Ruiz-Duenas F.J."/>
            <person name="Sabat G."/>
            <person name="Salamov A."/>
            <person name="Samejima M."/>
            <person name="Schmutz J."/>
            <person name="Slot J.C."/>
            <person name="St John F."/>
            <person name="Stenlid J."/>
            <person name="Sun H."/>
            <person name="Sun S."/>
            <person name="Syed K."/>
            <person name="Tsang A."/>
            <person name="Wiebenga A."/>
            <person name="Young D."/>
            <person name="Pisabarro A."/>
            <person name="Eastwood D.C."/>
            <person name="Martin F."/>
            <person name="Cullen D."/>
            <person name="Grigoriev I.V."/>
            <person name="Hibbett D.S."/>
        </authorList>
    </citation>
    <scope>NUCLEOTIDE SEQUENCE [LARGE SCALE GENOMIC DNA]</scope>
    <source>
        <strain evidence="7 8">DJM-731 SS1</strain>
    </source>
</reference>
<evidence type="ECO:0000313" key="8">
    <source>
        <dbReference type="Proteomes" id="UP000030653"/>
    </source>
</evidence>
<protein>
    <recommendedName>
        <fullName evidence="6">Fatty acid hydroxylase domain-containing protein</fullName>
    </recommendedName>
</protein>
<name>M5G9U8_DACPD</name>
<gene>
    <name evidence="7" type="ORF">DACRYDRAFT_20626</name>
</gene>
<dbReference type="GO" id="GO:0008610">
    <property type="term" value="P:lipid biosynthetic process"/>
    <property type="evidence" value="ECO:0007669"/>
    <property type="project" value="InterPro"/>
</dbReference>
<feature type="transmembrane region" description="Helical" evidence="5">
    <location>
        <begin position="225"/>
        <end position="243"/>
    </location>
</feature>
<dbReference type="Proteomes" id="UP000030653">
    <property type="component" value="Unassembled WGS sequence"/>
</dbReference>
<dbReference type="Pfam" id="PF04116">
    <property type="entry name" value="FA_hydroxylase"/>
    <property type="match status" value="1"/>
</dbReference>
<dbReference type="HOGENOM" id="CLU_047036_3_1_1"/>
<accession>M5G9U8</accession>
<keyword evidence="4 5" id="KW-0472">Membrane</keyword>
<dbReference type="AlphaFoldDB" id="M5G9U8"/>
<dbReference type="PANTHER" id="PTHR11863">
    <property type="entry name" value="STEROL DESATURASE"/>
    <property type="match status" value="1"/>
</dbReference>
<dbReference type="OMA" id="FVFICPM"/>
<evidence type="ECO:0000256" key="3">
    <source>
        <dbReference type="ARBA" id="ARBA00022989"/>
    </source>
</evidence>
<dbReference type="STRING" id="1858805.M5G9U8"/>
<evidence type="ECO:0000259" key="6">
    <source>
        <dbReference type="Pfam" id="PF04116"/>
    </source>
</evidence>
<dbReference type="GeneID" id="63687072"/>